<dbReference type="GO" id="GO:0008417">
    <property type="term" value="F:fucosyltransferase activity"/>
    <property type="evidence" value="ECO:0007669"/>
    <property type="project" value="TreeGrafter"/>
</dbReference>
<accession>A0A385JMU3</accession>
<dbReference type="InterPro" id="IPR001173">
    <property type="entry name" value="Glyco_trans_2-like"/>
</dbReference>
<keyword evidence="1" id="KW-0472">Membrane</keyword>
<dbReference type="AlphaFoldDB" id="A0A385JMU3"/>
<dbReference type="InterPro" id="IPR029044">
    <property type="entry name" value="Nucleotide-diphossugar_trans"/>
</dbReference>
<dbReference type="SMR" id="A0A385JMU3"/>
<name>A0A385JMU3_PROMI</name>
<dbReference type="PANTHER" id="PTHR22916:SF69">
    <property type="entry name" value="BIFUNCTIONAL GLYCOSYLTRANSFERASE PGTA"/>
    <property type="match status" value="1"/>
</dbReference>
<dbReference type="EMBL" id="KY710708">
    <property type="protein sequence ID" value="AXY99669.1"/>
    <property type="molecule type" value="Genomic_DNA"/>
</dbReference>
<feature type="domain" description="Glycosyltransferase 2-like" evidence="2">
    <location>
        <begin position="8"/>
        <end position="163"/>
    </location>
</feature>
<reference evidence="3" key="1">
    <citation type="journal article" date="2017" name="PLoS ONE">
        <title>Genetic diversity of the O antigens of Proteus species and the development of a suspension array for molecular serotyping.</title>
        <authorList>
            <person name="Yu X."/>
            <person name="Torzewska A."/>
            <person name="Zhang X."/>
            <person name="Yin Z."/>
            <person name="Drzewiecka D."/>
            <person name="Cao H."/>
            <person name="Liu B."/>
            <person name="Knirel Y.A."/>
            <person name="Rozalski A."/>
            <person name="Wang L."/>
        </authorList>
    </citation>
    <scope>NUCLEOTIDE SEQUENCE</scope>
    <source>
        <strain evidence="3">PrK 59/57</strain>
    </source>
</reference>
<evidence type="ECO:0000313" key="3">
    <source>
        <dbReference type="EMBL" id="AXY99669.1"/>
    </source>
</evidence>
<keyword evidence="1" id="KW-1133">Transmembrane helix</keyword>
<dbReference type="Pfam" id="PF00535">
    <property type="entry name" value="Glycos_transf_2"/>
    <property type="match status" value="1"/>
</dbReference>
<dbReference type="Gene3D" id="3.90.550.10">
    <property type="entry name" value="Spore Coat Polysaccharide Biosynthesis Protein SpsA, Chain A"/>
    <property type="match status" value="1"/>
</dbReference>
<organism evidence="3">
    <name type="scientific">Proteus mirabilis</name>
    <dbReference type="NCBI Taxonomy" id="584"/>
    <lineage>
        <taxon>Bacteria</taxon>
        <taxon>Pseudomonadati</taxon>
        <taxon>Pseudomonadota</taxon>
        <taxon>Gammaproteobacteria</taxon>
        <taxon>Enterobacterales</taxon>
        <taxon>Morganellaceae</taxon>
        <taxon>Proteus</taxon>
    </lineage>
</organism>
<evidence type="ECO:0000256" key="1">
    <source>
        <dbReference type="SAM" id="Phobius"/>
    </source>
</evidence>
<proteinExistence type="predicted"/>
<dbReference type="RefSeq" id="WP_196547312.1">
    <property type="nucleotide sequence ID" value="NZ_CAXOIO010000007.1"/>
</dbReference>
<feature type="transmembrane region" description="Helical" evidence="1">
    <location>
        <begin position="236"/>
        <end position="254"/>
    </location>
</feature>
<dbReference type="PANTHER" id="PTHR22916">
    <property type="entry name" value="GLYCOSYLTRANSFERASE"/>
    <property type="match status" value="1"/>
</dbReference>
<sequence length="259" mass="29578">MNNLPLVSIIIPINKDNPYLLEAINSVLNQTYKNIEVIVIANRCNKLLLDKLSQLDNIKIIITEIAYISFSLNLGIHQAKGKYIARMDSDDISLPSRIDTQVSYLEKNTDIAIVGSNIELIDENSKLLNKRITYPTLDKDIKKALIYKCCLAHPTVIFRKDVIESIGGYLYGPISEDYELWLRASLVHNIKFGNINEVLLNYRIHSSQTTSNKNRVKVFTNDITIKFRYLLQTKKISLFGGILYSTLVFIKNILIKAKK</sequence>
<evidence type="ECO:0000259" key="2">
    <source>
        <dbReference type="Pfam" id="PF00535"/>
    </source>
</evidence>
<dbReference type="SUPFAM" id="SSF53448">
    <property type="entry name" value="Nucleotide-diphospho-sugar transferases"/>
    <property type="match status" value="1"/>
</dbReference>
<protein>
    <submittedName>
        <fullName evidence="3">Gt1</fullName>
    </submittedName>
</protein>
<keyword evidence="1" id="KW-0812">Transmembrane</keyword>